<dbReference type="STRING" id="35623.Aocu_02410"/>
<dbReference type="HOGENOM" id="CLU_1275582_0_0_14"/>
<evidence type="ECO:0000313" key="1">
    <source>
        <dbReference type="EMBL" id="CDR30314.1"/>
    </source>
</evidence>
<organism evidence="1 2">
    <name type="scientific">Acholeplasma oculi</name>
    <dbReference type="NCBI Taxonomy" id="35623"/>
    <lineage>
        <taxon>Bacteria</taxon>
        <taxon>Bacillati</taxon>
        <taxon>Mycoplasmatota</taxon>
        <taxon>Mollicutes</taxon>
        <taxon>Acholeplasmatales</taxon>
        <taxon>Acholeplasmataceae</taxon>
        <taxon>Acholeplasma</taxon>
    </lineage>
</organism>
<dbReference type="PATRIC" id="fig|35623.3.peg.241"/>
<dbReference type="Proteomes" id="UP000032434">
    <property type="component" value="Chromosome 1"/>
</dbReference>
<reference evidence="2" key="1">
    <citation type="submission" date="2014-05" db="EMBL/GenBank/DDBJ databases">
        <authorList>
            <person name="Kube M."/>
        </authorList>
    </citation>
    <scope>NUCLEOTIDE SEQUENCE [LARGE SCALE GENOMIC DNA]</scope>
</reference>
<dbReference type="KEGG" id="aoc:Aocu_02410"/>
<dbReference type="EMBL" id="LK028559">
    <property type="protein sequence ID" value="CDR30314.1"/>
    <property type="molecule type" value="Genomic_DNA"/>
</dbReference>
<dbReference type="AlphaFoldDB" id="A0A061AA98"/>
<evidence type="ECO:0000313" key="2">
    <source>
        <dbReference type="Proteomes" id="UP000032434"/>
    </source>
</evidence>
<protein>
    <submittedName>
        <fullName evidence="1">OmpD-associated protein, bacteriocin-protection</fullName>
    </submittedName>
</protein>
<gene>
    <name evidence="1" type="primary">omdA</name>
    <name evidence="1" type="ORF">Aocu_02410</name>
</gene>
<name>A0A061AA98_9MOLU</name>
<dbReference type="InParanoid" id="A0A061AA98"/>
<dbReference type="RefSeq" id="WP_052669891.1">
    <property type="nucleotide sequence ID" value="NZ_FUZK01000002.1"/>
</dbReference>
<dbReference type="Pfam" id="PF13376">
    <property type="entry name" value="OmdA"/>
    <property type="match status" value="1"/>
</dbReference>
<keyword evidence="2" id="KW-1185">Reference proteome</keyword>
<proteinExistence type="predicted"/>
<accession>A0A061AA98</accession>
<dbReference type="OrthoDB" id="9800461at2"/>
<sequence length="215" mass="25500">MLFKLKTTETYALRNIPDNYKDQFKDLNIVDKNPDLIYGFVDTLEDMKREIKNALNELKPGGLLCLMYPKLKNTLGKPGIHRDDIFPFLKVNDETGYIDQTLMRFNRMQAFDDQYTLIGIKKDTSLKLRKEVLTSKSDIENFIKEFIELIQKETDALAFFNTLPNGYQKQWVRYVFDVKTDETKQKRLKETIYYLNKKVKAKTLVKKEDLWKEQT</sequence>